<dbReference type="Pfam" id="PF07940">
    <property type="entry name" value="Hepar_II_III_C"/>
    <property type="match status" value="1"/>
</dbReference>
<sequence>MENAESIATLGPDGAWHEGPGYWSYATKYLLIYAAALESAVDSTFYILDVPGVSVTGNFPVYMTSPTTNIFNFADCGDWPIRAPWLYWLDMKFDKPLYSWFQTKFSLDHALDLIWYKPENSSPTELGLELDAYFRKTEAVTLRSTWGDDNALFAGFKAGNNNVGHGHLDLGEFVFDALGERWIFDLGPDDYNLPGYFSQSGEFDDQRWHYYRLRAEGNNTLVINPDALADQDPSAETEIMRYTSDNDGTGAAIADLTDAYDEMGAGRVWRGIALINNRTQMLLQDEIVTDNPSEIWWFMNIHEETDVEFYDGGKRVILIKNGKEIDVRLLNPDIGGFLLQDGSPLPTSPHPAGQRLTDKKMSIHVTNETDVTIPVLFTPITESGMVVDLPEIAPLETPTWPLPE</sequence>
<protein>
    <submittedName>
        <fullName evidence="3">Heparinase II/III-like protein</fullName>
    </submittedName>
</protein>
<evidence type="ECO:0000259" key="2">
    <source>
        <dbReference type="Pfam" id="PF07940"/>
    </source>
</evidence>
<organism evidence="3 4">
    <name type="scientific">Desulfofustis glycolicus DSM 9705</name>
    <dbReference type="NCBI Taxonomy" id="1121409"/>
    <lineage>
        <taxon>Bacteria</taxon>
        <taxon>Pseudomonadati</taxon>
        <taxon>Thermodesulfobacteriota</taxon>
        <taxon>Desulfobulbia</taxon>
        <taxon>Desulfobulbales</taxon>
        <taxon>Desulfocapsaceae</taxon>
        <taxon>Desulfofustis</taxon>
    </lineage>
</organism>
<comment type="subcellular location">
    <subcellularLocation>
        <location evidence="1">Cell envelope</location>
    </subcellularLocation>
</comment>
<dbReference type="InterPro" id="IPR008929">
    <property type="entry name" value="Chondroitin_lyas"/>
</dbReference>
<accession>A0A1M5X6V3</accession>
<evidence type="ECO:0000256" key="1">
    <source>
        <dbReference type="ARBA" id="ARBA00004196"/>
    </source>
</evidence>
<dbReference type="OrthoDB" id="175534at2"/>
<dbReference type="Proteomes" id="UP000184139">
    <property type="component" value="Unassembled WGS sequence"/>
</dbReference>
<dbReference type="Gene3D" id="2.70.98.70">
    <property type="match status" value="1"/>
</dbReference>
<reference evidence="3 4" key="1">
    <citation type="submission" date="2016-11" db="EMBL/GenBank/DDBJ databases">
        <authorList>
            <person name="Jaros S."/>
            <person name="Januszkiewicz K."/>
            <person name="Wedrychowicz H."/>
        </authorList>
    </citation>
    <scope>NUCLEOTIDE SEQUENCE [LARGE SCALE GENOMIC DNA]</scope>
    <source>
        <strain evidence="3 4">DSM 9705</strain>
    </source>
</reference>
<name>A0A1M5X6V3_9BACT</name>
<dbReference type="GO" id="GO:0030313">
    <property type="term" value="C:cell envelope"/>
    <property type="evidence" value="ECO:0007669"/>
    <property type="project" value="UniProtKB-SubCell"/>
</dbReference>
<evidence type="ECO:0000313" key="3">
    <source>
        <dbReference type="EMBL" id="SHH94953.1"/>
    </source>
</evidence>
<dbReference type="RefSeq" id="WP_073376998.1">
    <property type="nucleotide sequence ID" value="NZ_FQXS01000017.1"/>
</dbReference>
<dbReference type="SUPFAM" id="SSF48230">
    <property type="entry name" value="Chondroitin AC/alginate lyase"/>
    <property type="match status" value="1"/>
</dbReference>
<dbReference type="STRING" id="1121409.SAMN02745124_02765"/>
<feature type="domain" description="Heparinase II/III-like C-terminal" evidence="2">
    <location>
        <begin position="152"/>
        <end position="324"/>
    </location>
</feature>
<gene>
    <name evidence="3" type="ORF">SAMN02745124_02765</name>
</gene>
<dbReference type="EMBL" id="FQXS01000017">
    <property type="protein sequence ID" value="SHH94953.1"/>
    <property type="molecule type" value="Genomic_DNA"/>
</dbReference>
<dbReference type="Gene3D" id="1.50.10.100">
    <property type="entry name" value="Chondroitin AC/alginate lyase"/>
    <property type="match status" value="1"/>
</dbReference>
<dbReference type="GO" id="GO:0016829">
    <property type="term" value="F:lyase activity"/>
    <property type="evidence" value="ECO:0007669"/>
    <property type="project" value="InterPro"/>
</dbReference>
<proteinExistence type="predicted"/>
<evidence type="ECO:0000313" key="4">
    <source>
        <dbReference type="Proteomes" id="UP000184139"/>
    </source>
</evidence>
<dbReference type="PANTHER" id="PTHR38045:SF1">
    <property type="entry name" value="HEPARINASE II_III-LIKE PROTEIN"/>
    <property type="match status" value="1"/>
</dbReference>
<dbReference type="PANTHER" id="PTHR38045">
    <property type="entry name" value="CHROMOSOME 1, WHOLE GENOME SHOTGUN SEQUENCE"/>
    <property type="match status" value="1"/>
</dbReference>
<dbReference type="AlphaFoldDB" id="A0A1M5X6V3"/>
<keyword evidence="4" id="KW-1185">Reference proteome</keyword>
<dbReference type="InterPro" id="IPR012480">
    <property type="entry name" value="Hepar_II_III_C"/>
</dbReference>